<evidence type="ECO:0000313" key="3">
    <source>
        <dbReference type="EMBL" id="RDI37675.1"/>
    </source>
</evidence>
<dbReference type="AlphaFoldDB" id="A0A370G1Q6"/>
<dbReference type="OrthoDB" id="9815689at2"/>
<comment type="caution">
    <text evidence="3">The sequence shown here is derived from an EMBL/GenBank/DDBJ whole genome shotgun (WGS) entry which is preliminary data.</text>
</comment>
<dbReference type="RefSeq" id="WP_114727442.1">
    <property type="nucleotide sequence ID" value="NZ_BJMI01000006.1"/>
</dbReference>
<dbReference type="EMBL" id="JABEQI010000005">
    <property type="protein sequence ID" value="MBB2186907.1"/>
    <property type="molecule type" value="Genomic_DNA"/>
</dbReference>
<dbReference type="Pfam" id="PF09538">
    <property type="entry name" value="FYDLN_acid"/>
    <property type="match status" value="1"/>
</dbReference>
<keyword evidence="4" id="KW-1185">Reference proteome</keyword>
<dbReference type="InterPro" id="IPR012644">
    <property type="entry name" value="CHP02300_FYDLN_acid"/>
</dbReference>
<reference evidence="2 5" key="2">
    <citation type="submission" date="2020-04" db="EMBL/GenBank/DDBJ databases">
        <title>Description of novel Gluconacetobacter.</title>
        <authorList>
            <person name="Sombolestani A."/>
        </authorList>
    </citation>
    <scope>NUCLEOTIDE SEQUENCE [LARGE SCALE GENOMIC DNA]</scope>
    <source>
        <strain evidence="2 5">LMG 1382</strain>
    </source>
</reference>
<dbReference type="Proteomes" id="UP000562982">
    <property type="component" value="Unassembled WGS sequence"/>
</dbReference>
<evidence type="ECO:0000313" key="4">
    <source>
        <dbReference type="Proteomes" id="UP000254958"/>
    </source>
</evidence>
<proteinExistence type="predicted"/>
<feature type="compositionally biased region" description="Acidic residues" evidence="1">
    <location>
        <begin position="61"/>
        <end position="108"/>
    </location>
</feature>
<dbReference type="NCBIfam" id="TIGR02300">
    <property type="entry name" value="FYDLN_acid"/>
    <property type="match status" value="1"/>
</dbReference>
<gene>
    <name evidence="3" type="ORF">C7453_10584</name>
    <name evidence="2" type="ORF">HLH32_11010</name>
</gene>
<feature type="region of interest" description="Disordered" evidence="1">
    <location>
        <begin position="26"/>
        <end position="108"/>
    </location>
</feature>
<reference evidence="3 4" key="1">
    <citation type="submission" date="2018-07" db="EMBL/GenBank/DDBJ databases">
        <title>Genomic Encyclopedia of Type Strains, Phase IV (KMG-IV): sequencing the most valuable type-strain genomes for metagenomic binning, comparative biology and taxonomic classification.</title>
        <authorList>
            <person name="Goeker M."/>
        </authorList>
    </citation>
    <scope>NUCLEOTIDE SEQUENCE [LARGE SCALE GENOMIC DNA]</scope>
    <source>
        <strain evidence="3 4">DSM 5603</strain>
    </source>
</reference>
<sequence length="108" mass="11613">MAQPNLGTKRVCVSCGARFYDLGKSPAVCPKCGTEQPADVPRLRRAPVDAVPESPKKAQDGDIDTAVDLDTDDEADDDVMEDTSDLDDDDDEISADIDVSTDSDEHDN</sequence>
<dbReference type="EMBL" id="QQAW01000005">
    <property type="protein sequence ID" value="RDI37675.1"/>
    <property type="molecule type" value="Genomic_DNA"/>
</dbReference>
<name>A0A370G1Q6_GLULI</name>
<accession>A0A370G1Q6</accession>
<protein>
    <submittedName>
        <fullName evidence="2">TIGR02300 family protein</fullName>
    </submittedName>
    <submittedName>
        <fullName evidence="3">Uncharacterized protein (TIGR02300 family)</fullName>
    </submittedName>
</protein>
<evidence type="ECO:0000313" key="5">
    <source>
        <dbReference type="Proteomes" id="UP000562982"/>
    </source>
</evidence>
<evidence type="ECO:0000256" key="1">
    <source>
        <dbReference type="SAM" id="MobiDB-lite"/>
    </source>
</evidence>
<dbReference type="Proteomes" id="UP000254958">
    <property type="component" value="Unassembled WGS sequence"/>
</dbReference>
<evidence type="ECO:0000313" key="2">
    <source>
        <dbReference type="EMBL" id="MBB2186907.1"/>
    </source>
</evidence>
<organism evidence="3 4">
    <name type="scientific">Gluconacetobacter liquefaciens</name>
    <name type="common">Acetobacter liquefaciens</name>
    <dbReference type="NCBI Taxonomy" id="89584"/>
    <lineage>
        <taxon>Bacteria</taxon>
        <taxon>Pseudomonadati</taxon>
        <taxon>Pseudomonadota</taxon>
        <taxon>Alphaproteobacteria</taxon>
        <taxon>Acetobacterales</taxon>
        <taxon>Acetobacteraceae</taxon>
        <taxon>Gluconacetobacter</taxon>
    </lineage>
</organism>